<dbReference type="Pfam" id="PF11845">
    <property type="entry name" value="Tll0287-like"/>
    <property type="match status" value="1"/>
</dbReference>
<feature type="domain" description="Tll0287-like" evidence="2">
    <location>
        <begin position="33"/>
        <end position="176"/>
    </location>
</feature>
<evidence type="ECO:0000256" key="1">
    <source>
        <dbReference type="SAM" id="SignalP"/>
    </source>
</evidence>
<reference evidence="3 4" key="1">
    <citation type="submission" date="2020-12" db="EMBL/GenBank/DDBJ databases">
        <title>Novel Thalassolituus-related marine hydrocarbonoclastic bacteria mediated algae-derived hydrocarbons mineralization in twilight zone of the northern South China Sea.</title>
        <authorList>
            <person name="Dong C."/>
        </authorList>
    </citation>
    <scope>NUCLEOTIDE SEQUENCE [LARGE SCALE GENOMIC DNA]</scope>
    <source>
        <strain evidence="3 4">IMCC1826</strain>
    </source>
</reference>
<dbReference type="InterPro" id="IPR021796">
    <property type="entry name" value="Tll0287-like_dom"/>
</dbReference>
<feature type="signal peptide" evidence="1">
    <location>
        <begin position="1"/>
        <end position="18"/>
    </location>
</feature>
<proteinExistence type="predicted"/>
<accession>A0ABS7ZMV1</accession>
<evidence type="ECO:0000259" key="2">
    <source>
        <dbReference type="Pfam" id="PF11845"/>
    </source>
</evidence>
<comment type="caution">
    <text evidence="3">The sequence shown here is derived from an EMBL/GenBank/DDBJ whole genome shotgun (WGS) entry which is preliminary data.</text>
</comment>
<dbReference type="RefSeq" id="WP_225672642.1">
    <property type="nucleotide sequence ID" value="NZ_JAEDAH010000023.1"/>
</dbReference>
<evidence type="ECO:0000313" key="3">
    <source>
        <dbReference type="EMBL" id="MCA6063042.1"/>
    </source>
</evidence>
<evidence type="ECO:0000313" key="4">
    <source>
        <dbReference type="Proteomes" id="UP000714380"/>
    </source>
</evidence>
<dbReference type="EMBL" id="JAEDAH010000023">
    <property type="protein sequence ID" value="MCA6063042.1"/>
    <property type="molecule type" value="Genomic_DNA"/>
</dbReference>
<dbReference type="Proteomes" id="UP000714380">
    <property type="component" value="Unassembled WGS sequence"/>
</dbReference>
<name>A0ABS7ZMV1_9GAMM</name>
<sequence>MRGILMTLAMFSSAAVCAEPVADLTGAARQQVKAFATTLGGTLKASMQKDGPVAAIAVCNTEAPAIASQLSTDGWQVARTSLKIRNPDNAADAWETQVLEDFSARMAAGEDPAGLEASVTDDGEFRYMKAIPTAGLCLTCHGAELAPAVEAKLAQLYPQDQARGFNVGDLRGAFTLRKVLEE</sequence>
<organism evidence="3 4">
    <name type="scientific">Thalassolituus marinus</name>
    <dbReference type="NCBI Taxonomy" id="671053"/>
    <lineage>
        <taxon>Bacteria</taxon>
        <taxon>Pseudomonadati</taxon>
        <taxon>Pseudomonadota</taxon>
        <taxon>Gammaproteobacteria</taxon>
        <taxon>Oceanospirillales</taxon>
        <taxon>Oceanospirillaceae</taxon>
        <taxon>Thalassolituus</taxon>
    </lineage>
</organism>
<feature type="chain" id="PRO_5045994140" evidence="1">
    <location>
        <begin position="19"/>
        <end position="182"/>
    </location>
</feature>
<keyword evidence="1" id="KW-0732">Signal</keyword>
<protein>
    <submittedName>
        <fullName evidence="3">DUF3365 domain-containing protein</fullName>
    </submittedName>
</protein>
<gene>
    <name evidence="3" type="ORF">I9W95_05415</name>
</gene>
<keyword evidence="4" id="KW-1185">Reference proteome</keyword>